<sequence>MSKQCMVVDLLLASWFCCPKSGCHSILPIHQFLLPEYE</sequence>
<dbReference type="Proteomes" id="UP000054359">
    <property type="component" value="Unassembled WGS sequence"/>
</dbReference>
<organism evidence="1 2">
    <name type="scientific">Stegodyphus mimosarum</name>
    <name type="common">African social velvet spider</name>
    <dbReference type="NCBI Taxonomy" id="407821"/>
    <lineage>
        <taxon>Eukaryota</taxon>
        <taxon>Metazoa</taxon>
        <taxon>Ecdysozoa</taxon>
        <taxon>Arthropoda</taxon>
        <taxon>Chelicerata</taxon>
        <taxon>Arachnida</taxon>
        <taxon>Araneae</taxon>
        <taxon>Araneomorphae</taxon>
        <taxon>Entelegynae</taxon>
        <taxon>Eresoidea</taxon>
        <taxon>Eresidae</taxon>
        <taxon>Stegodyphus</taxon>
    </lineage>
</organism>
<dbReference type="AlphaFoldDB" id="A0A087TP20"/>
<gene>
    <name evidence="1" type="ORF">X975_00175</name>
</gene>
<name>A0A087TP20_STEMI</name>
<protein>
    <submittedName>
        <fullName evidence="1">Uncharacterized protein</fullName>
    </submittedName>
</protein>
<evidence type="ECO:0000313" key="1">
    <source>
        <dbReference type="EMBL" id="KFM66859.1"/>
    </source>
</evidence>
<keyword evidence="2" id="KW-1185">Reference proteome</keyword>
<accession>A0A087TP20</accession>
<feature type="non-terminal residue" evidence="1">
    <location>
        <position position="38"/>
    </location>
</feature>
<reference evidence="1 2" key="1">
    <citation type="submission" date="2013-11" db="EMBL/GenBank/DDBJ databases">
        <title>Genome sequencing of Stegodyphus mimosarum.</title>
        <authorList>
            <person name="Bechsgaard J."/>
        </authorList>
    </citation>
    <scope>NUCLEOTIDE SEQUENCE [LARGE SCALE GENOMIC DNA]</scope>
</reference>
<proteinExistence type="predicted"/>
<dbReference type="EMBL" id="KK116113">
    <property type="protein sequence ID" value="KFM66859.1"/>
    <property type="molecule type" value="Genomic_DNA"/>
</dbReference>
<evidence type="ECO:0000313" key="2">
    <source>
        <dbReference type="Proteomes" id="UP000054359"/>
    </source>
</evidence>